<dbReference type="SUPFAM" id="SSF50494">
    <property type="entry name" value="Trypsin-like serine proteases"/>
    <property type="match status" value="1"/>
</dbReference>
<dbReference type="Pfam" id="PF13365">
    <property type="entry name" value="Trypsin_2"/>
    <property type="match status" value="1"/>
</dbReference>
<dbReference type="GO" id="GO:0031998">
    <property type="term" value="P:regulation of fatty acid beta-oxidation"/>
    <property type="evidence" value="ECO:0007669"/>
    <property type="project" value="TreeGrafter"/>
</dbReference>
<evidence type="ECO:0000313" key="1">
    <source>
        <dbReference type="EMBL" id="CDO54321.1"/>
    </source>
</evidence>
<protein>
    <recommendedName>
        <fullName evidence="3">Serine protease</fullName>
    </recommendedName>
</protein>
<dbReference type="Proteomes" id="UP000242525">
    <property type="component" value="Unassembled WGS sequence"/>
</dbReference>
<dbReference type="InterPro" id="IPR009003">
    <property type="entry name" value="Peptidase_S1_PA"/>
</dbReference>
<dbReference type="Gene3D" id="2.40.10.120">
    <property type="match status" value="1"/>
</dbReference>
<name>A0A0J9XAX9_GEOCN</name>
<keyword evidence="2" id="KW-1185">Reference proteome</keyword>
<evidence type="ECO:0000313" key="2">
    <source>
        <dbReference type="Proteomes" id="UP000242525"/>
    </source>
</evidence>
<dbReference type="AlphaFoldDB" id="A0A0J9XAX9"/>
<dbReference type="STRING" id="1173061.A0A0J9XAX9"/>
<evidence type="ECO:0008006" key="3">
    <source>
        <dbReference type="Google" id="ProtNLM"/>
    </source>
</evidence>
<reference evidence="1" key="1">
    <citation type="submission" date="2014-03" db="EMBL/GenBank/DDBJ databases">
        <authorList>
            <person name="Casaregola S."/>
        </authorList>
    </citation>
    <scope>NUCLEOTIDE SEQUENCE [LARGE SCALE GENOMIC DNA]</scope>
    <source>
        <strain evidence="1">CLIB 918</strain>
    </source>
</reference>
<dbReference type="InterPro" id="IPR039245">
    <property type="entry name" value="TYSND1/DEG15"/>
</dbReference>
<dbReference type="GO" id="GO:0004252">
    <property type="term" value="F:serine-type endopeptidase activity"/>
    <property type="evidence" value="ECO:0007669"/>
    <property type="project" value="InterPro"/>
</dbReference>
<dbReference type="EMBL" id="CCBN010000007">
    <property type="protein sequence ID" value="CDO54321.1"/>
    <property type="molecule type" value="Genomic_DNA"/>
</dbReference>
<dbReference type="OrthoDB" id="17845at2759"/>
<dbReference type="GO" id="GO:0016485">
    <property type="term" value="P:protein processing"/>
    <property type="evidence" value="ECO:0007669"/>
    <property type="project" value="InterPro"/>
</dbReference>
<sequence length="544" mass="60068">MAWQYTTVALRIDVGNTTSFDTDKDVETFSSSGILLKQDRESYVLSLSPVIPSSNTRKLRVLVASESTVSTDMVDWYKLTLLETAPLTRVNKALYPFTSTGYSLIPQTLEGSDRNDIFVSVFRPPNELLAKIDKANPTTQEWKTIVFPHESEFSQANRITPDLISIRSSPFALVNPALFVNYLSTGNISYVSSSGNNLTFLLSDSKYLDGMDGGPVFITDRNNSAAKTNRCIGLIAGSLKKKSKEGDLTVIVPWNQIVSHLTLTSNLPRSPSLIKAVVSSAAQDMFLPWLIFNGVMMIEIHYTNFRKGWGSGILLDETTIVTNMHLLGDDYRTATAWISDDESIPLENLGNPLEGLDMVFFRLTKPISSRRKANPVTLYSGEYKVGQRVRSLGYGLIYPHRTGNQPFQPLTAHGIISKCVSMDLYRQLDQSTMSVVVGEEADERPVLLVSTAGCWNGSSGGALFDLETGHVVSMMTSNGRVNDTGEVIPQLAFSLPSNVLQYALTLVRKGIRKKVSNRVTQLWKLDETHVSSLVETSPSLQAKL</sequence>
<dbReference type="PANTHER" id="PTHR21004">
    <property type="entry name" value="SERINE PROTEASE-RELATED"/>
    <property type="match status" value="1"/>
</dbReference>
<dbReference type="PANTHER" id="PTHR21004:SF0">
    <property type="entry name" value="PEROXISOMAL LEADER PEPTIDE-PROCESSING PROTEASE"/>
    <property type="match status" value="1"/>
</dbReference>
<proteinExistence type="predicted"/>
<dbReference type="GO" id="GO:0005777">
    <property type="term" value="C:peroxisome"/>
    <property type="evidence" value="ECO:0007669"/>
    <property type="project" value="InterPro"/>
</dbReference>
<gene>
    <name evidence="1" type="ORF">BN980_GECA07s02892g</name>
</gene>
<organism evidence="1 2">
    <name type="scientific">Geotrichum candidum</name>
    <name type="common">Oospora lactis</name>
    <name type="synonym">Dipodascus geotrichum</name>
    <dbReference type="NCBI Taxonomy" id="1173061"/>
    <lineage>
        <taxon>Eukaryota</taxon>
        <taxon>Fungi</taxon>
        <taxon>Dikarya</taxon>
        <taxon>Ascomycota</taxon>
        <taxon>Saccharomycotina</taxon>
        <taxon>Dipodascomycetes</taxon>
        <taxon>Dipodascales</taxon>
        <taxon>Dipodascaceae</taxon>
        <taxon>Geotrichum</taxon>
    </lineage>
</organism>
<comment type="caution">
    <text evidence="1">The sequence shown here is derived from an EMBL/GenBank/DDBJ whole genome shotgun (WGS) entry which is preliminary data.</text>
</comment>
<accession>A0A0J9XAX9</accession>